<keyword evidence="6" id="KW-1133">Transmembrane helix</keyword>
<evidence type="ECO:0000256" key="6">
    <source>
        <dbReference type="SAM" id="Phobius"/>
    </source>
</evidence>
<dbReference type="InterPro" id="IPR050226">
    <property type="entry name" value="NagZ_Beta-hexosaminidase"/>
</dbReference>
<dbReference type="EMBL" id="CP001016">
    <property type="protein sequence ID" value="ACB95905.1"/>
    <property type="molecule type" value="Genomic_DNA"/>
</dbReference>
<evidence type="ECO:0000256" key="5">
    <source>
        <dbReference type="ARBA" id="ARBA00023295"/>
    </source>
</evidence>
<accession>B2IHC0</accession>
<keyword evidence="6" id="KW-0472">Membrane</keyword>
<dbReference type="PANTHER" id="PTHR30480">
    <property type="entry name" value="BETA-HEXOSAMINIDASE-RELATED"/>
    <property type="match status" value="1"/>
</dbReference>
<name>B2IHC0_BEII9</name>
<reference evidence="8 9" key="2">
    <citation type="journal article" date="2010" name="J. Bacteriol.">
        <title>Complete genome sequence of Beijerinckia indica subsp. indica.</title>
        <authorList>
            <person name="Tamas I."/>
            <person name="Dedysh S.N."/>
            <person name="Liesack W."/>
            <person name="Stott M.B."/>
            <person name="Alam M."/>
            <person name="Murrell J.C."/>
            <person name="Dunfield P.F."/>
        </authorList>
    </citation>
    <scope>NUCLEOTIDE SEQUENCE [LARGE SCALE GENOMIC DNA]</scope>
    <source>
        <strain evidence="9">ATCC 9039 / DSM 1715 / NCIMB 8712</strain>
    </source>
</reference>
<evidence type="ECO:0000256" key="4">
    <source>
        <dbReference type="ARBA" id="ARBA00022801"/>
    </source>
</evidence>
<dbReference type="PANTHER" id="PTHR30480:SF13">
    <property type="entry name" value="BETA-HEXOSAMINIDASE"/>
    <property type="match status" value="1"/>
</dbReference>
<evidence type="ECO:0000256" key="3">
    <source>
        <dbReference type="ARBA" id="ARBA00012663"/>
    </source>
</evidence>
<dbReference type="SUPFAM" id="SSF51445">
    <property type="entry name" value="(Trans)glycosidases"/>
    <property type="match status" value="1"/>
</dbReference>
<feature type="domain" description="Glycoside hydrolase family 3 N-terminal" evidence="7">
    <location>
        <begin position="113"/>
        <end position="424"/>
    </location>
</feature>
<comment type="similarity">
    <text evidence="2">Belongs to the glycosyl hydrolase 3 family.</text>
</comment>
<evidence type="ECO:0000313" key="9">
    <source>
        <dbReference type="Proteomes" id="UP000001695"/>
    </source>
</evidence>
<dbReference type="CAZy" id="GH3">
    <property type="family name" value="Glycoside Hydrolase Family 3"/>
</dbReference>
<sequence>MTRFIHKPLSILAGVWVTFAAILFWLALLISDLIVFPYRFIACAILFTVGLVACIIFVLVGRRWIAALFAVVGMLAVWQAARPWIDRHYVLANREPETVDVERHFVVGYDNIATIRELVRDAHIGGIFLTRRNVEGRTLTEVAAEIDGLQSIRREAGLPGLIVAADQEGGPVSHLSPPLPIPPALSSIAGLPLDKRFEAAEQLGVVQGSALREIGITMDLAPVCDLMPQSPPGIFDRHTRIAARSISDDPTIAAVIASGFSKGLLAMGVTPTAKHFPGLGRVTADTHLFSASLNTAEEDLLKTDWVPFRAVLDIPGAAVMLSHVSLDNVEFGVPASRSKRVITGILREQWGFRGVAISDDLTMGAAQHAGLCRAVEGAFNAGIDLLLVSWDADKIYPALRCGLDALNAGRLDRAMLKQSAQRLDQLKGR</sequence>
<dbReference type="InterPro" id="IPR001764">
    <property type="entry name" value="Glyco_hydro_3_N"/>
</dbReference>
<keyword evidence="4 8" id="KW-0378">Hydrolase</keyword>
<feature type="transmembrane region" description="Helical" evidence="6">
    <location>
        <begin position="36"/>
        <end position="59"/>
    </location>
</feature>
<dbReference type="STRING" id="395963.Bind_2290"/>
<dbReference type="GO" id="GO:0004563">
    <property type="term" value="F:beta-N-acetylhexosaminidase activity"/>
    <property type="evidence" value="ECO:0007669"/>
    <property type="project" value="UniProtKB-EC"/>
</dbReference>
<gene>
    <name evidence="8" type="ordered locus">Bind_2290</name>
</gene>
<evidence type="ECO:0000259" key="7">
    <source>
        <dbReference type="Pfam" id="PF00933"/>
    </source>
</evidence>
<feature type="transmembrane region" description="Helical" evidence="6">
    <location>
        <begin position="64"/>
        <end position="81"/>
    </location>
</feature>
<dbReference type="GO" id="GO:0009254">
    <property type="term" value="P:peptidoglycan turnover"/>
    <property type="evidence" value="ECO:0007669"/>
    <property type="project" value="TreeGrafter"/>
</dbReference>
<keyword evidence="6" id="KW-0812">Transmembrane</keyword>
<comment type="catalytic activity">
    <reaction evidence="1">
        <text>Hydrolysis of terminal non-reducing N-acetyl-D-hexosamine residues in N-acetyl-beta-D-hexosaminides.</text>
        <dbReference type="EC" id="3.2.1.52"/>
    </reaction>
</comment>
<dbReference type="InterPro" id="IPR036962">
    <property type="entry name" value="Glyco_hydro_3_N_sf"/>
</dbReference>
<proteinExistence type="inferred from homology"/>
<dbReference type="EC" id="3.2.1.52" evidence="3"/>
<organism evidence="8 9">
    <name type="scientific">Beijerinckia indica subsp. indica (strain ATCC 9039 / DSM 1715 / NCIMB 8712)</name>
    <dbReference type="NCBI Taxonomy" id="395963"/>
    <lineage>
        <taxon>Bacteria</taxon>
        <taxon>Pseudomonadati</taxon>
        <taxon>Pseudomonadota</taxon>
        <taxon>Alphaproteobacteria</taxon>
        <taxon>Hyphomicrobiales</taxon>
        <taxon>Beijerinckiaceae</taxon>
        <taxon>Beijerinckia</taxon>
    </lineage>
</organism>
<dbReference type="AlphaFoldDB" id="B2IHC0"/>
<feature type="transmembrane region" description="Helical" evidence="6">
    <location>
        <begin position="9"/>
        <end position="30"/>
    </location>
</feature>
<protein>
    <recommendedName>
        <fullName evidence="3">beta-N-acetylhexosaminidase</fullName>
        <ecNumber evidence="3">3.2.1.52</ecNumber>
    </recommendedName>
</protein>
<dbReference type="InterPro" id="IPR017853">
    <property type="entry name" value="GH"/>
</dbReference>
<dbReference type="eggNOG" id="COG1472">
    <property type="taxonomic scope" value="Bacteria"/>
</dbReference>
<keyword evidence="9" id="KW-1185">Reference proteome</keyword>
<evidence type="ECO:0000313" key="8">
    <source>
        <dbReference type="EMBL" id="ACB95905.1"/>
    </source>
</evidence>
<dbReference type="Gene3D" id="3.20.20.300">
    <property type="entry name" value="Glycoside hydrolase, family 3, N-terminal domain"/>
    <property type="match status" value="1"/>
</dbReference>
<evidence type="ECO:0000256" key="1">
    <source>
        <dbReference type="ARBA" id="ARBA00001231"/>
    </source>
</evidence>
<dbReference type="Pfam" id="PF00933">
    <property type="entry name" value="Glyco_hydro_3"/>
    <property type="match status" value="1"/>
</dbReference>
<dbReference type="HOGENOM" id="CLU_008392_1_0_5"/>
<reference evidence="9" key="1">
    <citation type="submission" date="2008-03" db="EMBL/GenBank/DDBJ databases">
        <title>Complete sequence of chromosome of Beijerinckia indica subsp. indica ATCC 9039.</title>
        <authorList>
            <consortium name="US DOE Joint Genome Institute"/>
            <person name="Copeland A."/>
            <person name="Lucas S."/>
            <person name="Lapidus A."/>
            <person name="Glavina del Rio T."/>
            <person name="Dalin E."/>
            <person name="Tice H."/>
            <person name="Bruce D."/>
            <person name="Goodwin L."/>
            <person name="Pitluck S."/>
            <person name="LaButti K."/>
            <person name="Schmutz J."/>
            <person name="Larimer F."/>
            <person name="Land M."/>
            <person name="Hauser L."/>
            <person name="Kyrpides N."/>
            <person name="Mikhailova N."/>
            <person name="Dunfield P.F."/>
            <person name="Dedysh S.N."/>
            <person name="Liesack W."/>
            <person name="Saw J.H."/>
            <person name="Alam M."/>
            <person name="Chen Y."/>
            <person name="Murrell J.C."/>
            <person name="Richardson P."/>
        </authorList>
    </citation>
    <scope>NUCLEOTIDE SEQUENCE [LARGE SCALE GENOMIC DNA]</scope>
    <source>
        <strain evidence="9">ATCC 9039 / DSM 1715 / NCIMB 8712</strain>
    </source>
</reference>
<dbReference type="Proteomes" id="UP000001695">
    <property type="component" value="Chromosome"/>
</dbReference>
<dbReference type="KEGG" id="bid:Bind_2290"/>
<dbReference type="GO" id="GO:0005975">
    <property type="term" value="P:carbohydrate metabolic process"/>
    <property type="evidence" value="ECO:0007669"/>
    <property type="project" value="InterPro"/>
</dbReference>
<keyword evidence="5" id="KW-0326">Glycosidase</keyword>
<evidence type="ECO:0000256" key="2">
    <source>
        <dbReference type="ARBA" id="ARBA00005336"/>
    </source>
</evidence>